<feature type="compositionally biased region" description="Basic residues" evidence="1">
    <location>
        <begin position="96"/>
        <end position="107"/>
    </location>
</feature>
<proteinExistence type="predicted"/>
<reference evidence="2 3" key="1">
    <citation type="submission" date="2021-06" db="EMBL/GenBank/DDBJ databases">
        <authorList>
            <person name="Palmer J.M."/>
        </authorList>
    </citation>
    <scope>NUCLEOTIDE SEQUENCE [LARGE SCALE GENOMIC DNA]</scope>
    <source>
        <strain evidence="2 3">XC_2019</strain>
        <tissue evidence="2">Muscle</tissue>
    </source>
</reference>
<gene>
    <name evidence="2" type="ORF">XENOCAPTIV_010701</name>
</gene>
<name>A0ABV0QZP3_9TELE</name>
<keyword evidence="3" id="KW-1185">Reference proteome</keyword>
<evidence type="ECO:0000313" key="3">
    <source>
        <dbReference type="Proteomes" id="UP001434883"/>
    </source>
</evidence>
<protein>
    <submittedName>
        <fullName evidence="2">Uncharacterized protein</fullName>
    </submittedName>
</protein>
<comment type="caution">
    <text evidence="2">The sequence shown here is derived from an EMBL/GenBank/DDBJ whole genome shotgun (WGS) entry which is preliminary data.</text>
</comment>
<organism evidence="2 3">
    <name type="scientific">Xenoophorus captivus</name>
    <dbReference type="NCBI Taxonomy" id="1517983"/>
    <lineage>
        <taxon>Eukaryota</taxon>
        <taxon>Metazoa</taxon>
        <taxon>Chordata</taxon>
        <taxon>Craniata</taxon>
        <taxon>Vertebrata</taxon>
        <taxon>Euteleostomi</taxon>
        <taxon>Actinopterygii</taxon>
        <taxon>Neopterygii</taxon>
        <taxon>Teleostei</taxon>
        <taxon>Neoteleostei</taxon>
        <taxon>Acanthomorphata</taxon>
        <taxon>Ovalentaria</taxon>
        <taxon>Atherinomorphae</taxon>
        <taxon>Cyprinodontiformes</taxon>
        <taxon>Goodeidae</taxon>
        <taxon>Xenoophorus</taxon>
    </lineage>
</organism>
<dbReference type="Proteomes" id="UP001434883">
    <property type="component" value="Unassembled WGS sequence"/>
</dbReference>
<evidence type="ECO:0000313" key="2">
    <source>
        <dbReference type="EMBL" id="MEQ2201319.1"/>
    </source>
</evidence>
<sequence length="107" mass="12701">MRKPPLLKKMSERRLPLNFVKEMDSNVADQEKPHFWGQNRFNPYSSMLRTPRRKIMYTGSFSFCKMNETESFCHKDTAFVLDLEGEAQNPRNTIPKGKHKRNHKKKS</sequence>
<feature type="region of interest" description="Disordered" evidence="1">
    <location>
        <begin position="85"/>
        <end position="107"/>
    </location>
</feature>
<accession>A0ABV0QZP3</accession>
<evidence type="ECO:0000256" key="1">
    <source>
        <dbReference type="SAM" id="MobiDB-lite"/>
    </source>
</evidence>
<dbReference type="EMBL" id="JAHRIN010027535">
    <property type="protein sequence ID" value="MEQ2201319.1"/>
    <property type="molecule type" value="Genomic_DNA"/>
</dbReference>